<comment type="similarity">
    <text evidence="1">Belongs to the transferase hexapeptide repeat family.</text>
</comment>
<proteinExistence type="inferred from homology"/>
<gene>
    <name evidence="3" type="ORF">GCM10010394_48280</name>
</gene>
<keyword evidence="2" id="KW-0808">Transferase</keyword>
<name>A0ABN1GJJ3_9ACTN</name>
<dbReference type="CDD" id="cd04647">
    <property type="entry name" value="LbH_MAT_like"/>
    <property type="match status" value="1"/>
</dbReference>
<dbReference type="Pfam" id="PF00132">
    <property type="entry name" value="Hexapep"/>
    <property type="match status" value="1"/>
</dbReference>
<organism evidence="3 4">
    <name type="scientific">Streptomyces crystallinus</name>
    <dbReference type="NCBI Taxonomy" id="68191"/>
    <lineage>
        <taxon>Bacteria</taxon>
        <taxon>Bacillati</taxon>
        <taxon>Actinomycetota</taxon>
        <taxon>Actinomycetes</taxon>
        <taxon>Kitasatosporales</taxon>
        <taxon>Streptomycetaceae</taxon>
        <taxon>Streptomyces</taxon>
    </lineage>
</organism>
<dbReference type="GO" id="GO:0016746">
    <property type="term" value="F:acyltransferase activity"/>
    <property type="evidence" value="ECO:0007669"/>
    <property type="project" value="UniProtKB-KW"/>
</dbReference>
<keyword evidence="4" id="KW-1185">Reference proteome</keyword>
<dbReference type="Pfam" id="PF14602">
    <property type="entry name" value="Hexapep_2"/>
    <property type="match status" value="1"/>
</dbReference>
<protein>
    <submittedName>
        <fullName evidence="3">Acyltransferase</fullName>
    </submittedName>
</protein>
<dbReference type="EMBL" id="BAAACA010000034">
    <property type="protein sequence ID" value="GAA0612760.1"/>
    <property type="molecule type" value="Genomic_DNA"/>
</dbReference>
<dbReference type="InterPro" id="IPR051159">
    <property type="entry name" value="Hexapeptide_acetyltransf"/>
</dbReference>
<dbReference type="PANTHER" id="PTHR23416">
    <property type="entry name" value="SIALIC ACID SYNTHASE-RELATED"/>
    <property type="match status" value="1"/>
</dbReference>
<comment type="caution">
    <text evidence="3">The sequence shown here is derived from an EMBL/GenBank/DDBJ whole genome shotgun (WGS) entry which is preliminary data.</text>
</comment>
<dbReference type="InterPro" id="IPR011004">
    <property type="entry name" value="Trimer_LpxA-like_sf"/>
</dbReference>
<dbReference type="Proteomes" id="UP001500668">
    <property type="component" value="Unassembled WGS sequence"/>
</dbReference>
<dbReference type="SUPFAM" id="SSF51161">
    <property type="entry name" value="Trimeric LpxA-like enzymes"/>
    <property type="match status" value="1"/>
</dbReference>
<dbReference type="Gene3D" id="2.160.10.10">
    <property type="entry name" value="Hexapeptide repeat proteins"/>
    <property type="match status" value="1"/>
</dbReference>
<evidence type="ECO:0000313" key="3">
    <source>
        <dbReference type="EMBL" id="GAA0612760.1"/>
    </source>
</evidence>
<evidence type="ECO:0000256" key="2">
    <source>
        <dbReference type="ARBA" id="ARBA00022679"/>
    </source>
</evidence>
<dbReference type="InterPro" id="IPR001451">
    <property type="entry name" value="Hexapep"/>
</dbReference>
<evidence type="ECO:0000256" key="1">
    <source>
        <dbReference type="ARBA" id="ARBA00007274"/>
    </source>
</evidence>
<accession>A0ABN1GJJ3</accession>
<reference evidence="3 4" key="1">
    <citation type="journal article" date="2019" name="Int. J. Syst. Evol. Microbiol.">
        <title>The Global Catalogue of Microorganisms (GCM) 10K type strain sequencing project: providing services to taxonomists for standard genome sequencing and annotation.</title>
        <authorList>
            <consortium name="The Broad Institute Genomics Platform"/>
            <consortium name="The Broad Institute Genome Sequencing Center for Infectious Disease"/>
            <person name="Wu L."/>
            <person name="Ma J."/>
        </authorList>
    </citation>
    <scope>NUCLEOTIDE SEQUENCE [LARGE SCALE GENOMIC DNA]</scope>
    <source>
        <strain evidence="3 4">JCM 5067</strain>
    </source>
</reference>
<dbReference type="PANTHER" id="PTHR23416:SF23">
    <property type="entry name" value="ACETYLTRANSFERASE C18B11.09C-RELATED"/>
    <property type="match status" value="1"/>
</dbReference>
<dbReference type="RefSeq" id="WP_344076488.1">
    <property type="nucleotide sequence ID" value="NZ_BAAACA010000034.1"/>
</dbReference>
<keyword evidence="3" id="KW-0012">Acyltransferase</keyword>
<sequence>MSRTAGLCKGRLTLQARRLGAAVARGAWSWVEQHGRITSEAPGRHRFGYLGEGVCIGFPVGSLYGEPWMEIGDGTLIGRHVTLTAGLLPGLELGPEPVLRIGRGCLIGLGSHVVAHQSVTIGDQVSIAPYVYITDQNHTYTDPDHPIGCQPPRNRPVVIGGGCWIGTGALVLPGARLGRNVAVAGGSVVRGEFPDHCLVGGVPARILRCYDPETGWARPAGEDLDVWSRTWR</sequence>
<evidence type="ECO:0000313" key="4">
    <source>
        <dbReference type="Proteomes" id="UP001500668"/>
    </source>
</evidence>